<name>A0A453GPH2_AEGTS</name>
<evidence type="ECO:0000313" key="1">
    <source>
        <dbReference type="EnsemblPlants" id="AET3Gv21143800.9"/>
    </source>
</evidence>
<dbReference type="Gramene" id="AET3Gv21143800.9">
    <property type="protein sequence ID" value="AET3Gv21143800.9"/>
    <property type="gene ID" value="AET3Gv21143800"/>
</dbReference>
<keyword evidence="2" id="KW-1185">Reference proteome</keyword>
<reference evidence="1" key="3">
    <citation type="journal article" date="2017" name="Nature">
        <title>Genome sequence of the progenitor of the wheat D genome Aegilops tauschii.</title>
        <authorList>
            <person name="Luo M.C."/>
            <person name="Gu Y.Q."/>
            <person name="Puiu D."/>
            <person name="Wang H."/>
            <person name="Twardziok S.O."/>
            <person name="Deal K.R."/>
            <person name="Huo N."/>
            <person name="Zhu T."/>
            <person name="Wang L."/>
            <person name="Wang Y."/>
            <person name="McGuire P.E."/>
            <person name="Liu S."/>
            <person name="Long H."/>
            <person name="Ramasamy R.K."/>
            <person name="Rodriguez J.C."/>
            <person name="Van S.L."/>
            <person name="Yuan L."/>
            <person name="Wang Z."/>
            <person name="Xia Z."/>
            <person name="Xiao L."/>
            <person name="Anderson O.D."/>
            <person name="Ouyang S."/>
            <person name="Liang Y."/>
            <person name="Zimin A.V."/>
            <person name="Pertea G."/>
            <person name="Qi P."/>
            <person name="Bennetzen J.L."/>
            <person name="Dai X."/>
            <person name="Dawson M.W."/>
            <person name="Muller H.G."/>
            <person name="Kugler K."/>
            <person name="Rivarola-Duarte L."/>
            <person name="Spannagl M."/>
            <person name="Mayer K.F.X."/>
            <person name="Lu F.H."/>
            <person name="Bevan M.W."/>
            <person name="Leroy P."/>
            <person name="Li P."/>
            <person name="You F.M."/>
            <person name="Sun Q."/>
            <person name="Liu Z."/>
            <person name="Lyons E."/>
            <person name="Wicker T."/>
            <person name="Salzberg S.L."/>
            <person name="Devos K.M."/>
            <person name="Dvorak J."/>
        </authorList>
    </citation>
    <scope>NUCLEOTIDE SEQUENCE [LARGE SCALE GENOMIC DNA]</scope>
    <source>
        <strain evidence="1">cv. AL8/78</strain>
    </source>
</reference>
<organism evidence="1 2">
    <name type="scientific">Aegilops tauschii subsp. strangulata</name>
    <name type="common">Goatgrass</name>
    <dbReference type="NCBI Taxonomy" id="200361"/>
    <lineage>
        <taxon>Eukaryota</taxon>
        <taxon>Viridiplantae</taxon>
        <taxon>Streptophyta</taxon>
        <taxon>Embryophyta</taxon>
        <taxon>Tracheophyta</taxon>
        <taxon>Spermatophyta</taxon>
        <taxon>Magnoliopsida</taxon>
        <taxon>Liliopsida</taxon>
        <taxon>Poales</taxon>
        <taxon>Poaceae</taxon>
        <taxon>BOP clade</taxon>
        <taxon>Pooideae</taxon>
        <taxon>Triticodae</taxon>
        <taxon>Triticeae</taxon>
        <taxon>Triticinae</taxon>
        <taxon>Aegilops</taxon>
    </lineage>
</organism>
<accession>A0A453GPH2</accession>
<reference evidence="1" key="4">
    <citation type="submission" date="2019-03" db="UniProtKB">
        <authorList>
            <consortium name="EnsemblPlants"/>
        </authorList>
    </citation>
    <scope>IDENTIFICATION</scope>
</reference>
<evidence type="ECO:0000313" key="2">
    <source>
        <dbReference type="Proteomes" id="UP000015105"/>
    </source>
</evidence>
<sequence>MCAGPLKNALDSGLRPPNLWAGRRHHERVGEVRRQAVRVPHPTGPGVPGHPLHQQAGEVRLVSFHRQVLESSSVSDSWDTHANKSVRFIAANPCTHFVAGSVTSTSDVFPLPKALRSAGTCRHW</sequence>
<proteinExistence type="predicted"/>
<dbReference type="EnsemblPlants" id="AET3Gv21143800.9">
    <property type="protein sequence ID" value="AET3Gv21143800.9"/>
    <property type="gene ID" value="AET3Gv21143800"/>
</dbReference>
<reference evidence="2" key="1">
    <citation type="journal article" date="2014" name="Science">
        <title>Ancient hybridizations among the ancestral genomes of bread wheat.</title>
        <authorList>
            <consortium name="International Wheat Genome Sequencing Consortium,"/>
            <person name="Marcussen T."/>
            <person name="Sandve S.R."/>
            <person name="Heier L."/>
            <person name="Spannagl M."/>
            <person name="Pfeifer M."/>
            <person name="Jakobsen K.S."/>
            <person name="Wulff B.B."/>
            <person name="Steuernagel B."/>
            <person name="Mayer K.F."/>
            <person name="Olsen O.A."/>
        </authorList>
    </citation>
    <scope>NUCLEOTIDE SEQUENCE [LARGE SCALE GENOMIC DNA]</scope>
    <source>
        <strain evidence="2">cv. AL8/78</strain>
    </source>
</reference>
<dbReference type="AlphaFoldDB" id="A0A453GPH2"/>
<protein>
    <submittedName>
        <fullName evidence="1">Uncharacterized protein</fullName>
    </submittedName>
</protein>
<reference evidence="2" key="2">
    <citation type="journal article" date="2017" name="Nat. Plants">
        <title>The Aegilops tauschii genome reveals multiple impacts of transposons.</title>
        <authorList>
            <person name="Zhao G."/>
            <person name="Zou C."/>
            <person name="Li K."/>
            <person name="Wang K."/>
            <person name="Li T."/>
            <person name="Gao L."/>
            <person name="Zhang X."/>
            <person name="Wang H."/>
            <person name="Yang Z."/>
            <person name="Liu X."/>
            <person name="Jiang W."/>
            <person name="Mao L."/>
            <person name="Kong X."/>
            <person name="Jiao Y."/>
            <person name="Jia J."/>
        </authorList>
    </citation>
    <scope>NUCLEOTIDE SEQUENCE [LARGE SCALE GENOMIC DNA]</scope>
    <source>
        <strain evidence="2">cv. AL8/78</strain>
    </source>
</reference>
<dbReference type="Proteomes" id="UP000015105">
    <property type="component" value="Chromosome 3D"/>
</dbReference>
<reference evidence="1" key="5">
    <citation type="journal article" date="2021" name="G3 (Bethesda)">
        <title>Aegilops tauschii genome assembly Aet v5.0 features greater sequence contiguity and improved annotation.</title>
        <authorList>
            <person name="Wang L."/>
            <person name="Zhu T."/>
            <person name="Rodriguez J.C."/>
            <person name="Deal K.R."/>
            <person name="Dubcovsky J."/>
            <person name="McGuire P.E."/>
            <person name="Lux T."/>
            <person name="Spannagl M."/>
            <person name="Mayer K.F.X."/>
            <person name="Baldrich P."/>
            <person name="Meyers B.C."/>
            <person name="Huo N."/>
            <person name="Gu Y.Q."/>
            <person name="Zhou H."/>
            <person name="Devos K.M."/>
            <person name="Bennetzen J.L."/>
            <person name="Unver T."/>
            <person name="Budak H."/>
            <person name="Gulick P.J."/>
            <person name="Galiba G."/>
            <person name="Kalapos B."/>
            <person name="Nelson D.R."/>
            <person name="Li P."/>
            <person name="You F.M."/>
            <person name="Luo M.C."/>
            <person name="Dvorak J."/>
        </authorList>
    </citation>
    <scope>NUCLEOTIDE SEQUENCE [LARGE SCALE GENOMIC DNA]</scope>
    <source>
        <strain evidence="1">cv. AL8/78</strain>
    </source>
</reference>